<evidence type="ECO:0000256" key="7">
    <source>
        <dbReference type="HAMAP-Rule" id="MF_01894"/>
    </source>
</evidence>
<dbReference type="Gene3D" id="1.10.287.1490">
    <property type="match status" value="1"/>
</dbReference>
<comment type="subcellular location">
    <subcellularLocation>
        <location evidence="1 7">Cytoplasm</location>
    </subcellularLocation>
</comment>
<reference evidence="11" key="1">
    <citation type="submission" date="2019-12" db="EMBL/GenBank/DDBJ databases">
        <title>Complete genome of Terracaulis silvestris 0127_4.</title>
        <authorList>
            <person name="Vieira S."/>
            <person name="Riedel T."/>
            <person name="Sproer C."/>
            <person name="Pascual J."/>
            <person name="Boedeker C."/>
            <person name="Overmann J."/>
        </authorList>
    </citation>
    <scope>NUCLEOTIDE SEQUENCE [LARGE SCALE GENOMIC DNA]</scope>
    <source>
        <strain evidence="11">0127_4</strain>
    </source>
</reference>
<comment type="function">
    <text evidence="7">Required for chromosome condensation and partitioning.</text>
</comment>
<dbReference type="HAMAP" id="MF_01894">
    <property type="entry name" value="Smc_prok"/>
    <property type="match status" value="1"/>
</dbReference>
<dbReference type="InterPro" id="IPR024704">
    <property type="entry name" value="SMC"/>
</dbReference>
<keyword evidence="4 7" id="KW-0067">ATP-binding</keyword>
<dbReference type="Proteomes" id="UP000431269">
    <property type="component" value="Chromosome"/>
</dbReference>
<keyword evidence="6 7" id="KW-0238">DNA-binding</keyword>
<dbReference type="GO" id="GO:0005524">
    <property type="term" value="F:ATP binding"/>
    <property type="evidence" value="ECO:0007669"/>
    <property type="project" value="UniProtKB-UniRule"/>
</dbReference>
<feature type="compositionally biased region" description="Basic and acidic residues" evidence="8">
    <location>
        <begin position="840"/>
        <end position="852"/>
    </location>
</feature>
<dbReference type="Pfam" id="PF02463">
    <property type="entry name" value="SMC_N"/>
    <property type="match status" value="1"/>
</dbReference>
<keyword evidence="5 7" id="KW-0175">Coiled coil</keyword>
<dbReference type="FunFam" id="3.40.50.300:FF:000901">
    <property type="entry name" value="Chromosome partition protein Smc"/>
    <property type="match status" value="1"/>
</dbReference>
<dbReference type="GO" id="GO:0005737">
    <property type="term" value="C:cytoplasm"/>
    <property type="evidence" value="ECO:0007669"/>
    <property type="project" value="UniProtKB-SubCell"/>
</dbReference>
<evidence type="ECO:0000256" key="5">
    <source>
        <dbReference type="ARBA" id="ARBA00023054"/>
    </source>
</evidence>
<feature type="binding site" evidence="7">
    <location>
        <begin position="32"/>
        <end position="39"/>
    </location>
    <ligand>
        <name>ATP</name>
        <dbReference type="ChEBI" id="CHEBI:30616"/>
    </ligand>
</feature>
<keyword evidence="2 7" id="KW-0963">Cytoplasm</keyword>
<evidence type="ECO:0000259" key="9">
    <source>
        <dbReference type="Pfam" id="PF02463"/>
    </source>
</evidence>
<feature type="coiled-coil region" evidence="7">
    <location>
        <begin position="184"/>
        <end position="348"/>
    </location>
</feature>
<name>A0A6I6MNT0_9CAUL</name>
<keyword evidence="11" id="KW-1185">Reference proteome</keyword>
<comment type="subunit">
    <text evidence="7">Homodimer.</text>
</comment>
<dbReference type="SUPFAM" id="SSF52540">
    <property type="entry name" value="P-loop containing nucleoside triphosphate hydrolases"/>
    <property type="match status" value="1"/>
</dbReference>
<evidence type="ECO:0000256" key="4">
    <source>
        <dbReference type="ARBA" id="ARBA00022840"/>
    </source>
</evidence>
<dbReference type="GO" id="GO:0016887">
    <property type="term" value="F:ATP hydrolysis activity"/>
    <property type="evidence" value="ECO:0007669"/>
    <property type="project" value="InterPro"/>
</dbReference>
<dbReference type="PANTHER" id="PTHR43977">
    <property type="entry name" value="STRUCTURAL MAINTENANCE OF CHROMOSOMES PROTEIN 3"/>
    <property type="match status" value="1"/>
</dbReference>
<dbReference type="GO" id="GO:0007062">
    <property type="term" value="P:sister chromatid cohesion"/>
    <property type="evidence" value="ECO:0007669"/>
    <property type="project" value="InterPro"/>
</dbReference>
<protein>
    <recommendedName>
        <fullName evidence="7">Chromosome partition protein Smc</fullName>
    </recommendedName>
</protein>
<dbReference type="Gene3D" id="3.40.50.300">
    <property type="entry name" value="P-loop containing nucleotide triphosphate hydrolases"/>
    <property type="match status" value="2"/>
</dbReference>
<evidence type="ECO:0000256" key="2">
    <source>
        <dbReference type="ARBA" id="ARBA00022490"/>
    </source>
</evidence>
<feature type="domain" description="RecF/RecN/SMC N-terminal" evidence="9">
    <location>
        <begin position="3"/>
        <end position="1134"/>
    </location>
</feature>
<keyword evidence="3 7" id="KW-0547">Nucleotide-binding</keyword>
<dbReference type="RefSeq" id="WP_158766614.1">
    <property type="nucleotide sequence ID" value="NZ_CP047045.1"/>
</dbReference>
<feature type="coiled-coil region" evidence="7">
    <location>
        <begin position="948"/>
        <end position="989"/>
    </location>
</feature>
<organism evidence="10 11">
    <name type="scientific">Terricaulis silvestris</name>
    <dbReference type="NCBI Taxonomy" id="2686094"/>
    <lineage>
        <taxon>Bacteria</taxon>
        <taxon>Pseudomonadati</taxon>
        <taxon>Pseudomonadota</taxon>
        <taxon>Alphaproteobacteria</taxon>
        <taxon>Caulobacterales</taxon>
        <taxon>Caulobacteraceae</taxon>
        <taxon>Terricaulis</taxon>
    </lineage>
</organism>
<evidence type="ECO:0000256" key="6">
    <source>
        <dbReference type="ARBA" id="ARBA00023125"/>
    </source>
</evidence>
<feature type="compositionally biased region" description="Basic and acidic residues" evidence="8">
    <location>
        <begin position="860"/>
        <end position="881"/>
    </location>
</feature>
<gene>
    <name evidence="7 10" type="primary">smc</name>
    <name evidence="10" type="ORF">DSM104635_02632</name>
</gene>
<feature type="coiled-coil region" evidence="7">
    <location>
        <begin position="628"/>
        <end position="732"/>
    </location>
</feature>
<dbReference type="InterPro" id="IPR003395">
    <property type="entry name" value="RecF/RecN/SMC_N"/>
</dbReference>
<comment type="similarity">
    <text evidence="7">Belongs to the SMC family.</text>
</comment>
<dbReference type="PIRSF" id="PIRSF005719">
    <property type="entry name" value="SMC"/>
    <property type="match status" value="1"/>
</dbReference>
<dbReference type="InterPro" id="IPR027417">
    <property type="entry name" value="P-loop_NTPase"/>
</dbReference>
<feature type="coiled-coil region" evidence="7">
    <location>
        <begin position="399"/>
        <end position="502"/>
    </location>
</feature>
<dbReference type="SUPFAM" id="SSF57997">
    <property type="entry name" value="Tropomyosin"/>
    <property type="match status" value="1"/>
</dbReference>
<sequence length="1150" mass="122549">MHITELRLHGFKSFVDPARAPIEQGLTGVVGPNGCGKSNLLEGVRWVMGATSAKSMRASDMEDVIFSGTAGRPAREHAEVTLVLNDALGQAPAPFNKEDVLEVSRRIRRGLGSTYRINGKEVRAKDVQLLFADAATGANSPALVRQGQISELIAAKPQNRRRILEDAAGIAGLHARRHEADLKLKAAETNLTRLDEILAEIENQAASLKKQARQAERYRDLAQTLRETEALLLHRRWTEARERAAEAQGHLREAERVVAQAASEASAADRAAEEARDGLTPLREEELVAAAVLRRLEGVRVGLERDLADAEAAIARCDEDASRNRAEAERLEALKRDASEALGRLIAEADALGPGDADKAQAALKAAQGAEVGAASVRADAEKKLEQIASDAAARRARAQALTDAANAARARLARLEERKRALDGQAKALPASGDLDAKRAAAVAAAEKARADGAKLRATLTEAEAALRKAEAADEAAWTPYRASESALNALEAEVKALDKLAPPDSAKFPPVLASIDVERGYEKALAAALGEDIDASMHADAPARWGGAAAPAPHLPAEAQSLARFVKAPEALAARLSLIGIVEAKDGARLAKQLPPGARLVSVEGDLWRWDGFVRRADAPQPAAARLEHKNRLAAARAELKAAEAKLAKAKVAWEAAKAERSKLEAKARDLRAEAPKSAAADAAAAREVERLDAELARLSERRGDLDAQAKALEAEFGDARAALADAEGAAKDAPATGDDPGVTAARAAVDAARAKAAEAAAAAQSLVRDKTQRDTRRGAVEIESKQWKARIGEADTRLGALSKELDQIEKRRDAAKAAPGDARARLEALMDEAGAAEQRRASTSDRVAEAEAAARAAGERARSLEQAHADAREKRASTDAHAQANAARVQDVVTLANEQAGVAPEALAARAGALLTSAMGTSAIAEIEKRFERLRSERDAAGPVNLRADEEFAEARERIATLTREKDDVAQAVAKLRRAITTLNNEGRTRLLRAFEEVDAHFAQLFATLFDGGQAALKLTESEDPLEAGLEIFAQPPGKRLTNLNLLSGGEQALTATALIFAVFLANPAPLCVLDEVDAPLDDANVDRFCRMLEEMKRLTTTRFIVITHNPVTMSRMDRLYGVTMPEQGLSQLVSVDLGRAQAMAAE</sequence>
<comment type="domain">
    <text evidence="7">Contains large globular domains required for ATP hydrolysis at each terminus and a third globular domain forming a flexible hinge near the middle of the molecule. These domains are separated by coiled-coil structures.</text>
</comment>
<evidence type="ECO:0000256" key="1">
    <source>
        <dbReference type="ARBA" id="ARBA00004496"/>
    </source>
</evidence>
<dbReference type="GO" id="GO:0007059">
    <property type="term" value="P:chromosome segregation"/>
    <property type="evidence" value="ECO:0007669"/>
    <property type="project" value="UniProtKB-UniRule"/>
</dbReference>
<dbReference type="GO" id="GO:0006260">
    <property type="term" value="P:DNA replication"/>
    <property type="evidence" value="ECO:0007669"/>
    <property type="project" value="UniProtKB-UniRule"/>
</dbReference>
<dbReference type="NCBIfam" id="TIGR02168">
    <property type="entry name" value="SMC_prok_B"/>
    <property type="match status" value="1"/>
</dbReference>
<dbReference type="EMBL" id="CP047045">
    <property type="protein sequence ID" value="QGZ95781.1"/>
    <property type="molecule type" value="Genomic_DNA"/>
</dbReference>
<evidence type="ECO:0000256" key="8">
    <source>
        <dbReference type="SAM" id="MobiDB-lite"/>
    </source>
</evidence>
<accession>A0A6I6MNT0</accession>
<evidence type="ECO:0000313" key="10">
    <source>
        <dbReference type="EMBL" id="QGZ95781.1"/>
    </source>
</evidence>
<evidence type="ECO:0000256" key="3">
    <source>
        <dbReference type="ARBA" id="ARBA00022741"/>
    </source>
</evidence>
<dbReference type="CDD" id="cd03278">
    <property type="entry name" value="ABC_SMC_barmotin"/>
    <property type="match status" value="1"/>
</dbReference>
<proteinExistence type="inferred from homology"/>
<evidence type="ECO:0000313" key="11">
    <source>
        <dbReference type="Proteomes" id="UP000431269"/>
    </source>
</evidence>
<dbReference type="GO" id="GO:0003677">
    <property type="term" value="F:DNA binding"/>
    <property type="evidence" value="ECO:0007669"/>
    <property type="project" value="UniProtKB-UniRule"/>
</dbReference>
<dbReference type="KEGG" id="tsv:DSM104635_02632"/>
<feature type="region of interest" description="Disordered" evidence="8">
    <location>
        <begin position="836"/>
        <end position="886"/>
    </location>
</feature>
<dbReference type="GO" id="GO:0030261">
    <property type="term" value="P:chromosome condensation"/>
    <property type="evidence" value="ECO:0007669"/>
    <property type="project" value="InterPro"/>
</dbReference>
<dbReference type="AlphaFoldDB" id="A0A6I6MNT0"/>
<dbReference type="InterPro" id="IPR011890">
    <property type="entry name" value="SMC_prok"/>
</dbReference>